<keyword evidence="2" id="KW-1185">Reference proteome</keyword>
<dbReference type="EMBL" id="VUJX02000006">
    <property type="protein sequence ID" value="KAL0934740.1"/>
    <property type="molecule type" value="Genomic_DNA"/>
</dbReference>
<gene>
    <name evidence="1" type="ORF">CTRU02_209331</name>
</gene>
<evidence type="ECO:0000313" key="1">
    <source>
        <dbReference type="EMBL" id="KAL0934740.1"/>
    </source>
</evidence>
<reference evidence="1 2" key="1">
    <citation type="journal article" date="2020" name="Phytopathology">
        <title>Genome Sequence Resources of Colletotrichum truncatum, C. plurivorum, C. musicola, and C. sojae: Four Species Pathogenic to Soybean (Glycine max).</title>
        <authorList>
            <person name="Rogerio F."/>
            <person name="Boufleur T.R."/>
            <person name="Ciampi-Guillardi M."/>
            <person name="Sukno S.A."/>
            <person name="Thon M.R."/>
            <person name="Massola Junior N.S."/>
            <person name="Baroncelli R."/>
        </authorList>
    </citation>
    <scope>NUCLEOTIDE SEQUENCE [LARGE SCALE GENOMIC DNA]</scope>
    <source>
        <strain evidence="1 2">CMES1059</strain>
    </source>
</reference>
<sequence length="72" mass="8034">MENRSSSSSSRPRSHQGQRQRDALGRLHEGSQYVKMSGSGVCSEVPMGRSGYNRTRDRNDRNATTKGRSGYN</sequence>
<dbReference type="Proteomes" id="UP000805649">
    <property type="component" value="Unassembled WGS sequence"/>
</dbReference>
<organism evidence="1 2">
    <name type="scientific">Colletotrichum truncatum</name>
    <name type="common">Anthracnose fungus</name>
    <name type="synonym">Colletotrichum capsici</name>
    <dbReference type="NCBI Taxonomy" id="5467"/>
    <lineage>
        <taxon>Eukaryota</taxon>
        <taxon>Fungi</taxon>
        <taxon>Dikarya</taxon>
        <taxon>Ascomycota</taxon>
        <taxon>Pezizomycotina</taxon>
        <taxon>Sordariomycetes</taxon>
        <taxon>Hypocreomycetidae</taxon>
        <taxon>Glomerellales</taxon>
        <taxon>Glomerellaceae</taxon>
        <taxon>Colletotrichum</taxon>
        <taxon>Colletotrichum truncatum species complex</taxon>
    </lineage>
</organism>
<protein>
    <submittedName>
        <fullName evidence="1">Uncharacterized protein</fullName>
    </submittedName>
</protein>
<accession>A0ACC3YS61</accession>
<evidence type="ECO:0000313" key="2">
    <source>
        <dbReference type="Proteomes" id="UP000805649"/>
    </source>
</evidence>
<proteinExistence type="predicted"/>
<comment type="caution">
    <text evidence="1">The sequence shown here is derived from an EMBL/GenBank/DDBJ whole genome shotgun (WGS) entry which is preliminary data.</text>
</comment>
<name>A0ACC3YS61_COLTU</name>